<evidence type="ECO:0000256" key="1">
    <source>
        <dbReference type="SAM" id="Phobius"/>
    </source>
</evidence>
<dbReference type="EMBL" id="JYNZ01000002">
    <property type="protein sequence ID" value="KXK27241.1"/>
    <property type="molecule type" value="Genomic_DNA"/>
</dbReference>
<keyword evidence="1" id="KW-0472">Membrane</keyword>
<comment type="caution">
    <text evidence="2">The sequence shown here is derived from an EMBL/GenBank/DDBJ whole genome shotgun (WGS) entry which is preliminary data.</text>
</comment>
<accession>A0A136M021</accession>
<gene>
    <name evidence="2" type="ORF">TR69_WS6001000114</name>
</gene>
<reference evidence="2 3" key="1">
    <citation type="submission" date="2015-02" db="EMBL/GenBank/DDBJ databases">
        <title>Improved understanding of the partial-nitritation anammox process through 23 genomes representing the majority of the microbial community.</title>
        <authorList>
            <person name="Speth D.R."/>
            <person name="In T Zandt M."/>
            <person name="Guerrero Cruz S."/>
            <person name="Jetten M.S."/>
            <person name="Dutilh B.E."/>
        </authorList>
    </citation>
    <scope>NUCLEOTIDE SEQUENCE [LARGE SCALE GENOMIC DNA]</scope>
    <source>
        <strain evidence="2">OLB20</strain>
    </source>
</reference>
<evidence type="ECO:0000313" key="2">
    <source>
        <dbReference type="EMBL" id="KXK27241.1"/>
    </source>
</evidence>
<keyword evidence="1" id="KW-1133">Transmembrane helix</keyword>
<name>A0A136M021_9BACT</name>
<feature type="transmembrane region" description="Helical" evidence="1">
    <location>
        <begin position="12"/>
        <end position="30"/>
    </location>
</feature>
<evidence type="ECO:0008006" key="4">
    <source>
        <dbReference type="Google" id="ProtNLM"/>
    </source>
</evidence>
<feature type="transmembrane region" description="Helical" evidence="1">
    <location>
        <begin position="36"/>
        <end position="55"/>
    </location>
</feature>
<sequence>MNTHYQEQQIGYVPVAIFGLCTAGMFYLGFLFGYNILFILLTIFFFAVTVVYSNMRTTVTDDHIIVRLGWVFEQQIPLAEVTGIADHEESLMSDWGIRPLGNGWLFSISGYAAIDIHMRNGSMFVIGTQRPSELLSAIQQAKQVRISVGVESS</sequence>
<proteinExistence type="predicted"/>
<dbReference type="STRING" id="1617426.TR69_WS6001000114"/>
<evidence type="ECO:0000313" key="3">
    <source>
        <dbReference type="Proteomes" id="UP000070457"/>
    </source>
</evidence>
<organism evidence="2 3">
    <name type="scientific">candidate division WS6 bacterium OLB20</name>
    <dbReference type="NCBI Taxonomy" id="1617426"/>
    <lineage>
        <taxon>Bacteria</taxon>
        <taxon>Candidatus Dojkabacteria</taxon>
    </lineage>
</organism>
<dbReference type="Proteomes" id="UP000070457">
    <property type="component" value="Unassembled WGS sequence"/>
</dbReference>
<keyword evidence="1" id="KW-0812">Transmembrane</keyword>
<protein>
    <recommendedName>
        <fullName evidence="4">Bacterial Pleckstrin homology domain-containing protein</fullName>
    </recommendedName>
</protein>
<dbReference type="AlphaFoldDB" id="A0A136M021"/>